<protein>
    <submittedName>
        <fullName evidence="4">Legume lectin domain protein</fullName>
    </submittedName>
</protein>
<dbReference type="InterPro" id="IPR056573">
    <property type="entry name" value="Lectin_L-type_dom"/>
</dbReference>
<proteinExistence type="predicted"/>
<dbReference type="InterPro" id="IPR001220">
    <property type="entry name" value="Legume_lectin_dom"/>
</dbReference>
<dbReference type="PANTHER" id="PTHR32401:SF48">
    <property type="entry name" value="LEGUME LECTIN DOMAIN-CONTAINING PROTEIN"/>
    <property type="match status" value="1"/>
</dbReference>
<dbReference type="SUPFAM" id="SSF49899">
    <property type="entry name" value="Concanavalin A-like lectins/glucanases"/>
    <property type="match status" value="1"/>
</dbReference>
<accession>A0A080M897</accession>
<dbReference type="Pfam" id="PF00139">
    <property type="entry name" value="Lectin_legB"/>
    <property type="match status" value="1"/>
</dbReference>
<evidence type="ECO:0000313" key="4">
    <source>
        <dbReference type="EMBL" id="KFB77448.1"/>
    </source>
</evidence>
<evidence type="ECO:0000256" key="1">
    <source>
        <dbReference type="SAM" id="SignalP"/>
    </source>
</evidence>
<dbReference type="NCBIfam" id="TIGR02595">
    <property type="entry name" value="PEP_CTERM"/>
    <property type="match status" value="1"/>
</dbReference>
<evidence type="ECO:0000259" key="2">
    <source>
        <dbReference type="Pfam" id="PF00139"/>
    </source>
</evidence>
<dbReference type="GO" id="GO:0030246">
    <property type="term" value="F:carbohydrate binding"/>
    <property type="evidence" value="ECO:0007669"/>
    <property type="project" value="UniProtKB-KW"/>
</dbReference>
<name>A0A080M897_9PROT</name>
<dbReference type="Proteomes" id="UP000021315">
    <property type="component" value="Unassembled WGS sequence"/>
</dbReference>
<gene>
    <name evidence="4" type="ORF">AW06_001443</name>
</gene>
<evidence type="ECO:0000313" key="5">
    <source>
        <dbReference type="Proteomes" id="UP000021315"/>
    </source>
</evidence>
<organism evidence="4 5">
    <name type="scientific">Candidatus Accumulibacter cognatus</name>
    <dbReference type="NCBI Taxonomy" id="2954383"/>
    <lineage>
        <taxon>Bacteria</taxon>
        <taxon>Pseudomonadati</taxon>
        <taxon>Pseudomonadota</taxon>
        <taxon>Betaproteobacteria</taxon>
        <taxon>Candidatus Accumulibacter</taxon>
    </lineage>
</organism>
<dbReference type="InterPro" id="IPR013424">
    <property type="entry name" value="Ice-binding_C"/>
</dbReference>
<dbReference type="PANTHER" id="PTHR32401">
    <property type="entry name" value="CONCANAVALIN A-LIKE LECTIN FAMILY PROTEIN"/>
    <property type="match status" value="1"/>
</dbReference>
<evidence type="ECO:0000259" key="3">
    <source>
        <dbReference type="Pfam" id="PF07589"/>
    </source>
</evidence>
<keyword evidence="5" id="KW-1185">Reference proteome</keyword>
<reference evidence="4" key="1">
    <citation type="submission" date="2014-02" db="EMBL/GenBank/DDBJ databases">
        <title>Expanding our view of genomic diversity in Candidatus Accumulibacter clades.</title>
        <authorList>
            <person name="Skennerton C.T."/>
            <person name="Barr J.J."/>
            <person name="Slater F.R."/>
            <person name="Bond P.L."/>
            <person name="Tyson G.W."/>
        </authorList>
    </citation>
    <scope>NUCLEOTIDE SEQUENCE [LARGE SCALE GENOMIC DNA]</scope>
</reference>
<feature type="domain" description="Ice-binding protein C-terminal" evidence="3">
    <location>
        <begin position="250"/>
        <end position="272"/>
    </location>
</feature>
<dbReference type="RefSeq" id="WP_034947025.1">
    <property type="nucleotide sequence ID" value="NZ_JDST02000026.1"/>
</dbReference>
<dbReference type="STRING" id="1453999.AW06_001443"/>
<dbReference type="Pfam" id="PF07589">
    <property type="entry name" value="PEP-CTERM"/>
    <property type="match status" value="1"/>
</dbReference>
<keyword evidence="1" id="KW-0732">Signal</keyword>
<feature type="domain" description="Legume lectin" evidence="2">
    <location>
        <begin position="24"/>
        <end position="243"/>
    </location>
</feature>
<dbReference type="Gene3D" id="2.60.120.200">
    <property type="match status" value="1"/>
</dbReference>
<dbReference type="EMBL" id="JDST02000026">
    <property type="protein sequence ID" value="KFB77448.1"/>
    <property type="molecule type" value="Genomic_DNA"/>
</dbReference>
<dbReference type="CDD" id="cd01951">
    <property type="entry name" value="lectin_L-type"/>
    <property type="match status" value="1"/>
</dbReference>
<feature type="chain" id="PRO_5001750805" evidence="1">
    <location>
        <begin position="22"/>
        <end position="275"/>
    </location>
</feature>
<sequence length="275" mass="28136">MKNALTPLLAALSLFAGSASATTLVYNDFSSVAGLQLNGSAAQAGTALRVTPASSFQSGSAFSTTAVTLNSNVSFSSAFSFRITNSGGISDGDGVGADGLTFTIQTVSNTAGGAGGGIGYQGILKSVGIEYDTYDNGSFGNDPDGNHVGIDLGGNIFSVQTASVATRMNNGNVWYSWVDYDGTTDNLEIRLSQSSTRPLSALLTRNVDLATVLGTTNAFVGFTSGTGSAWGDHDILSWEFRDTFAPIGNVPEPASLALLGVALTGLAATKRRKAT</sequence>
<dbReference type="InterPro" id="IPR050258">
    <property type="entry name" value="Leguminous_Lectin"/>
</dbReference>
<comment type="caution">
    <text evidence="4">The sequence shown here is derived from an EMBL/GenBank/DDBJ whole genome shotgun (WGS) entry which is preliminary data.</text>
</comment>
<dbReference type="InterPro" id="IPR013320">
    <property type="entry name" value="ConA-like_dom_sf"/>
</dbReference>
<dbReference type="AlphaFoldDB" id="A0A080M897"/>
<feature type="signal peptide" evidence="1">
    <location>
        <begin position="1"/>
        <end position="21"/>
    </location>
</feature>